<feature type="region of interest" description="Disordered" evidence="1">
    <location>
        <begin position="1"/>
        <end position="46"/>
    </location>
</feature>
<protein>
    <submittedName>
        <fullName evidence="2">Uncharacterized protein</fullName>
    </submittedName>
</protein>
<feature type="non-terminal residue" evidence="2">
    <location>
        <position position="46"/>
    </location>
</feature>
<sequence>MGEDLSDYQVTPEDLGCLGERENDPGVVEEAVESGAEKKEVRKSFA</sequence>
<dbReference type="EMBL" id="LAZR01052373">
    <property type="protein sequence ID" value="KKK83106.1"/>
    <property type="molecule type" value="Genomic_DNA"/>
</dbReference>
<organism evidence="2">
    <name type="scientific">marine sediment metagenome</name>
    <dbReference type="NCBI Taxonomy" id="412755"/>
    <lineage>
        <taxon>unclassified sequences</taxon>
        <taxon>metagenomes</taxon>
        <taxon>ecological metagenomes</taxon>
    </lineage>
</organism>
<gene>
    <name evidence="2" type="ORF">LCGC14_2796690</name>
</gene>
<name>A0A0F9BFC1_9ZZZZ</name>
<evidence type="ECO:0000313" key="2">
    <source>
        <dbReference type="EMBL" id="KKK83106.1"/>
    </source>
</evidence>
<evidence type="ECO:0000256" key="1">
    <source>
        <dbReference type="SAM" id="MobiDB-lite"/>
    </source>
</evidence>
<proteinExistence type="predicted"/>
<comment type="caution">
    <text evidence="2">The sequence shown here is derived from an EMBL/GenBank/DDBJ whole genome shotgun (WGS) entry which is preliminary data.</text>
</comment>
<feature type="compositionally biased region" description="Basic and acidic residues" evidence="1">
    <location>
        <begin position="35"/>
        <end position="46"/>
    </location>
</feature>
<reference evidence="2" key="1">
    <citation type="journal article" date="2015" name="Nature">
        <title>Complex archaea that bridge the gap between prokaryotes and eukaryotes.</title>
        <authorList>
            <person name="Spang A."/>
            <person name="Saw J.H."/>
            <person name="Jorgensen S.L."/>
            <person name="Zaremba-Niedzwiedzka K."/>
            <person name="Martijn J."/>
            <person name="Lind A.E."/>
            <person name="van Eijk R."/>
            <person name="Schleper C."/>
            <person name="Guy L."/>
            <person name="Ettema T.J."/>
        </authorList>
    </citation>
    <scope>NUCLEOTIDE SEQUENCE</scope>
</reference>
<dbReference type="AlphaFoldDB" id="A0A0F9BFC1"/>
<accession>A0A0F9BFC1</accession>